<feature type="signal peptide" evidence="1">
    <location>
        <begin position="1"/>
        <end position="20"/>
    </location>
</feature>
<dbReference type="Pfam" id="PF02469">
    <property type="entry name" value="Fasciclin"/>
    <property type="match status" value="1"/>
</dbReference>
<keyword evidence="4" id="KW-1185">Reference proteome</keyword>
<keyword evidence="1" id="KW-0732">Signal</keyword>
<proteinExistence type="predicted"/>
<dbReference type="RefSeq" id="WP_234859659.1">
    <property type="nucleotide sequence ID" value="NZ_JAKEVZ010000001.1"/>
</dbReference>
<dbReference type="InterPro" id="IPR050904">
    <property type="entry name" value="Adhesion/Biosynth-related"/>
</dbReference>
<feature type="domain" description="FAS1" evidence="2">
    <location>
        <begin position="30"/>
        <end position="162"/>
    </location>
</feature>
<dbReference type="SUPFAM" id="SSF82153">
    <property type="entry name" value="FAS1 domain"/>
    <property type="match status" value="1"/>
</dbReference>
<feature type="chain" id="PRO_5046352755" evidence="1">
    <location>
        <begin position="21"/>
        <end position="166"/>
    </location>
</feature>
<dbReference type="InterPro" id="IPR036378">
    <property type="entry name" value="FAS1_dom_sf"/>
</dbReference>
<dbReference type="PANTHER" id="PTHR10900">
    <property type="entry name" value="PERIOSTIN-RELATED"/>
    <property type="match status" value="1"/>
</dbReference>
<dbReference type="PANTHER" id="PTHR10900:SF77">
    <property type="entry name" value="FI19380P1"/>
    <property type="match status" value="1"/>
</dbReference>
<dbReference type="InterPro" id="IPR000782">
    <property type="entry name" value="FAS1_domain"/>
</dbReference>
<organism evidence="3 4">
    <name type="scientific">Mariniradius sediminis</name>
    <dbReference type="NCBI Taxonomy" id="2909237"/>
    <lineage>
        <taxon>Bacteria</taxon>
        <taxon>Pseudomonadati</taxon>
        <taxon>Bacteroidota</taxon>
        <taxon>Cytophagia</taxon>
        <taxon>Cytophagales</taxon>
        <taxon>Cyclobacteriaceae</taxon>
        <taxon>Mariniradius</taxon>
    </lineage>
</organism>
<evidence type="ECO:0000256" key="1">
    <source>
        <dbReference type="SAM" id="SignalP"/>
    </source>
</evidence>
<dbReference type="EMBL" id="JAKEVZ010000001">
    <property type="protein sequence ID" value="MCF1749452.1"/>
    <property type="molecule type" value="Genomic_DNA"/>
</dbReference>
<evidence type="ECO:0000313" key="3">
    <source>
        <dbReference type="EMBL" id="MCF1749452.1"/>
    </source>
</evidence>
<sequence>MKKLPIVFAMVMLMVTSSFTANKNASLHADADIVDLAVKTEFLSTLVAAVKAGDLAGVLKGEGPFTVFAPTNEAFAKLPAGTVENLLKPENKAQLVKVLTYHVVPGKVYSKDLKNGMKAKTVQGSEVTITLQGGKAMVNKANVTTADIEASNGVVHVIDAVILPPM</sequence>
<dbReference type="SMART" id="SM00554">
    <property type="entry name" value="FAS1"/>
    <property type="match status" value="1"/>
</dbReference>
<dbReference type="Proteomes" id="UP001201449">
    <property type="component" value="Unassembled WGS sequence"/>
</dbReference>
<evidence type="ECO:0000313" key="4">
    <source>
        <dbReference type="Proteomes" id="UP001201449"/>
    </source>
</evidence>
<evidence type="ECO:0000259" key="2">
    <source>
        <dbReference type="PROSITE" id="PS50213"/>
    </source>
</evidence>
<reference evidence="3 4" key="1">
    <citation type="submission" date="2022-01" db="EMBL/GenBank/DDBJ databases">
        <title>Mariniradius saccharolyticus sp. nov., isolated from sediment of a river.</title>
        <authorList>
            <person name="Liu H."/>
        </authorList>
    </citation>
    <scope>NUCLEOTIDE SEQUENCE [LARGE SCALE GENOMIC DNA]</scope>
    <source>
        <strain evidence="3 4">RY-2</strain>
    </source>
</reference>
<dbReference type="PROSITE" id="PS50213">
    <property type="entry name" value="FAS1"/>
    <property type="match status" value="1"/>
</dbReference>
<comment type="caution">
    <text evidence="3">The sequence shown here is derived from an EMBL/GenBank/DDBJ whole genome shotgun (WGS) entry which is preliminary data.</text>
</comment>
<accession>A0ABS9BP59</accession>
<protein>
    <submittedName>
        <fullName evidence="3">Fasciclin domain-containing protein</fullName>
    </submittedName>
</protein>
<gene>
    <name evidence="3" type="ORF">L0U89_00100</name>
</gene>
<dbReference type="Gene3D" id="2.30.180.10">
    <property type="entry name" value="FAS1 domain"/>
    <property type="match status" value="1"/>
</dbReference>
<name>A0ABS9BP59_9BACT</name>